<organism evidence="2 3">
    <name type="scientific">Stecheria intestinalis</name>
    <dbReference type="NCBI Taxonomy" id="2606630"/>
    <lineage>
        <taxon>Bacteria</taxon>
        <taxon>Bacillati</taxon>
        <taxon>Bacillota</taxon>
        <taxon>Erysipelotrichia</taxon>
        <taxon>Erysipelotrichales</taxon>
        <taxon>Erysipelotrichaceae</taxon>
        <taxon>Stecheria</taxon>
    </lineage>
</organism>
<keyword evidence="2" id="KW-0418">Kinase</keyword>
<dbReference type="InterPro" id="IPR052028">
    <property type="entry name" value="HipA_Ser/Thr_kinase"/>
</dbReference>
<dbReference type="PANTHER" id="PTHR37419">
    <property type="entry name" value="SERINE/THREONINE-PROTEIN KINASE TOXIN HIPA"/>
    <property type="match status" value="1"/>
</dbReference>
<dbReference type="NCBIfam" id="TIGR03071">
    <property type="entry name" value="couple_hipA"/>
    <property type="match status" value="1"/>
</dbReference>
<dbReference type="InterPro" id="IPR017508">
    <property type="entry name" value="HipA_N1"/>
</dbReference>
<gene>
    <name evidence="2" type="ORF">FYJ51_11615</name>
</gene>
<keyword evidence="3" id="KW-1185">Reference proteome</keyword>
<dbReference type="EMBL" id="VUMN01000036">
    <property type="protein sequence ID" value="MSS59540.1"/>
    <property type="molecule type" value="Genomic_DNA"/>
</dbReference>
<reference evidence="2 3" key="1">
    <citation type="submission" date="2019-08" db="EMBL/GenBank/DDBJ databases">
        <title>In-depth cultivation of the pig gut microbiome towards novel bacterial diversity and tailored functional studies.</title>
        <authorList>
            <person name="Wylensek D."/>
            <person name="Hitch T.C.A."/>
            <person name="Clavel T."/>
        </authorList>
    </citation>
    <scope>NUCLEOTIDE SEQUENCE [LARGE SCALE GENOMIC DNA]</scope>
    <source>
        <strain evidence="2 3">Oil+RF-744-GAM-WT-6</strain>
    </source>
</reference>
<feature type="domain" description="HipA N-terminal subdomain 1" evidence="1">
    <location>
        <begin position="6"/>
        <end position="102"/>
    </location>
</feature>
<dbReference type="Pfam" id="PF13657">
    <property type="entry name" value="Couple_hipA"/>
    <property type="match status" value="1"/>
</dbReference>
<evidence type="ECO:0000259" key="1">
    <source>
        <dbReference type="Pfam" id="PF13657"/>
    </source>
</evidence>
<dbReference type="PANTHER" id="PTHR37419:SF6">
    <property type="entry name" value="KINASE HI_0665-RELATED"/>
    <property type="match status" value="1"/>
</dbReference>
<evidence type="ECO:0000313" key="3">
    <source>
        <dbReference type="Proteomes" id="UP000461880"/>
    </source>
</evidence>
<protein>
    <submittedName>
        <fullName evidence="2">Phosphatidylinositol kinase</fullName>
    </submittedName>
</protein>
<dbReference type="GO" id="GO:0004674">
    <property type="term" value="F:protein serine/threonine kinase activity"/>
    <property type="evidence" value="ECO:0007669"/>
    <property type="project" value="TreeGrafter"/>
</dbReference>
<dbReference type="Proteomes" id="UP000461880">
    <property type="component" value="Unassembled WGS sequence"/>
</dbReference>
<evidence type="ECO:0000313" key="2">
    <source>
        <dbReference type="EMBL" id="MSS59540.1"/>
    </source>
</evidence>
<keyword evidence="2" id="KW-0808">Transferase</keyword>
<dbReference type="AlphaFoldDB" id="A0A7X2TGS8"/>
<name>A0A7X2TGS8_9FIRM</name>
<proteinExistence type="predicted"/>
<comment type="caution">
    <text evidence="2">The sequence shown here is derived from an EMBL/GenBank/DDBJ whole genome shotgun (WGS) entry which is preliminary data.</text>
</comment>
<sequence length="108" mass="12286">MVRSAKVYVQDQLAGTITETEDGEYIFAYDDVYLCSGGPAVSLTLPVRSEPYRSRVLMPFFDGLIPEGWMLEQIIHNWKLDRRDRFGILLSACRDCIGDVSIIPEVQK</sequence>
<accession>A0A7X2TGS8</accession>
<dbReference type="GO" id="GO:0005829">
    <property type="term" value="C:cytosol"/>
    <property type="evidence" value="ECO:0007669"/>
    <property type="project" value="TreeGrafter"/>
</dbReference>